<dbReference type="EMBL" id="AMPZ03000007">
    <property type="protein sequence ID" value="KAH9580738.1"/>
    <property type="molecule type" value="Genomic_DNA"/>
</dbReference>
<dbReference type="GO" id="GO:0005634">
    <property type="term" value="C:nucleus"/>
    <property type="evidence" value="ECO:0007669"/>
    <property type="project" value="UniProtKB-SubCell"/>
</dbReference>
<reference evidence="9" key="4">
    <citation type="journal article" date="2022" name="PLoS Pathog.">
        <title>Chromosome-level genome of Schistosoma haematobium underpins genome-wide explorations of molecular variation.</title>
        <authorList>
            <person name="Stroehlein A.J."/>
            <person name="Korhonen P.K."/>
            <person name="Lee V.V."/>
            <person name="Ralph S.A."/>
            <person name="Mentink-Kane M."/>
            <person name="You H."/>
            <person name="McManus D.P."/>
            <person name="Tchuente L.T."/>
            <person name="Stothard J.R."/>
            <person name="Kaur P."/>
            <person name="Dudchenko O."/>
            <person name="Aiden E.L."/>
            <person name="Yang B."/>
            <person name="Yang H."/>
            <person name="Emery A.M."/>
            <person name="Webster B.L."/>
            <person name="Brindley P.J."/>
            <person name="Rollinson D."/>
            <person name="Chang B.C.H."/>
            <person name="Gasser R.B."/>
            <person name="Young N.D."/>
        </authorList>
    </citation>
    <scope>NUCLEOTIDE SEQUENCE</scope>
</reference>
<dbReference type="Gene3D" id="1.10.10.60">
    <property type="entry name" value="Homeodomain-like"/>
    <property type="match status" value="1"/>
</dbReference>
<feature type="DNA-binding region" description="Homeobox" evidence="5">
    <location>
        <begin position="191"/>
        <end position="250"/>
    </location>
</feature>
<dbReference type="CDD" id="cd00086">
    <property type="entry name" value="homeodomain"/>
    <property type="match status" value="1"/>
</dbReference>
<evidence type="ECO:0000256" key="6">
    <source>
        <dbReference type="RuleBase" id="RU000682"/>
    </source>
</evidence>
<feature type="compositionally biased region" description="Acidic residues" evidence="7">
    <location>
        <begin position="42"/>
        <end position="74"/>
    </location>
</feature>
<evidence type="ECO:0000256" key="7">
    <source>
        <dbReference type="SAM" id="MobiDB-lite"/>
    </source>
</evidence>
<feature type="region of interest" description="Disordered" evidence="7">
    <location>
        <begin position="329"/>
        <end position="353"/>
    </location>
</feature>
<name>A0A922LED7_SCHHA</name>
<feature type="domain" description="Homeobox" evidence="8">
    <location>
        <begin position="189"/>
        <end position="249"/>
    </location>
</feature>
<dbReference type="InterPro" id="IPR020479">
    <property type="entry name" value="HD_metazoa"/>
</dbReference>
<dbReference type="Pfam" id="PF00046">
    <property type="entry name" value="Homeodomain"/>
    <property type="match status" value="1"/>
</dbReference>
<dbReference type="PANTHER" id="PTHR24333:SF5">
    <property type="entry name" value="VENT HOMEOBOX"/>
    <property type="match status" value="1"/>
</dbReference>
<evidence type="ECO:0000313" key="10">
    <source>
        <dbReference type="Proteomes" id="UP000471633"/>
    </source>
</evidence>
<dbReference type="InterPro" id="IPR017970">
    <property type="entry name" value="Homeobox_CS"/>
</dbReference>
<keyword evidence="4 5" id="KW-0539">Nucleus</keyword>
<dbReference type="PANTHER" id="PTHR24333">
    <property type="entry name" value="HOMEO BOX HB9 LIKE A-RELATED"/>
    <property type="match status" value="1"/>
</dbReference>
<comment type="subcellular location">
    <subcellularLocation>
        <location evidence="1 5 6">Nucleus</location>
    </subcellularLocation>
</comment>
<reference evidence="9" key="2">
    <citation type="journal article" date="2019" name="Gigascience">
        <title>High-quality Schistosoma haematobium genome achieved by single-molecule and long-range sequencing.</title>
        <authorList>
            <person name="Stroehlein A.J."/>
            <person name="Korhonen P.K."/>
            <person name="Chong T.M."/>
            <person name="Lim Y.L."/>
            <person name="Chan K.G."/>
            <person name="Webster B."/>
            <person name="Rollinson D."/>
            <person name="Brindley P.J."/>
            <person name="Gasser R.B."/>
            <person name="Young N.D."/>
        </authorList>
    </citation>
    <scope>NUCLEOTIDE SEQUENCE</scope>
</reference>
<dbReference type="CTD" id="75578379"/>
<evidence type="ECO:0000256" key="2">
    <source>
        <dbReference type="ARBA" id="ARBA00023125"/>
    </source>
</evidence>
<dbReference type="AlphaFoldDB" id="A0A922LED7"/>
<keyword evidence="10" id="KW-1185">Reference proteome</keyword>
<evidence type="ECO:0000259" key="8">
    <source>
        <dbReference type="PROSITE" id="PS50071"/>
    </source>
</evidence>
<dbReference type="GO" id="GO:0000981">
    <property type="term" value="F:DNA-binding transcription factor activity, RNA polymerase II-specific"/>
    <property type="evidence" value="ECO:0007669"/>
    <property type="project" value="InterPro"/>
</dbReference>
<feature type="region of interest" description="Disordered" evidence="7">
    <location>
        <begin position="41"/>
        <end position="77"/>
    </location>
</feature>
<accession>A0A922LED7</accession>
<keyword evidence="3 5" id="KW-0371">Homeobox</keyword>
<dbReference type="OrthoDB" id="6159439at2759"/>
<dbReference type="InterPro" id="IPR001356">
    <property type="entry name" value="HD"/>
</dbReference>
<dbReference type="PROSITE" id="PS00027">
    <property type="entry name" value="HOMEOBOX_1"/>
    <property type="match status" value="1"/>
</dbReference>
<dbReference type="InterPro" id="IPR050848">
    <property type="entry name" value="Homeobox_TF"/>
</dbReference>
<proteinExistence type="predicted"/>
<dbReference type="KEGG" id="shx:MS3_00011145"/>
<evidence type="ECO:0000256" key="3">
    <source>
        <dbReference type="ARBA" id="ARBA00023155"/>
    </source>
</evidence>
<dbReference type="GeneID" id="75578379"/>
<dbReference type="PROSITE" id="PS50071">
    <property type="entry name" value="HOMEOBOX_2"/>
    <property type="match status" value="1"/>
</dbReference>
<evidence type="ECO:0000256" key="4">
    <source>
        <dbReference type="ARBA" id="ARBA00023242"/>
    </source>
</evidence>
<reference evidence="9" key="1">
    <citation type="journal article" date="2012" name="Nat. Genet.">
        <title>Whole-genome sequence of Schistosoma haematobium.</title>
        <authorList>
            <person name="Young N.D."/>
            <person name="Jex A.R."/>
            <person name="Li B."/>
            <person name="Liu S."/>
            <person name="Yang L."/>
            <person name="Xiong Z."/>
            <person name="Li Y."/>
            <person name="Cantacessi C."/>
            <person name="Hall R.S."/>
            <person name="Xu X."/>
            <person name="Chen F."/>
            <person name="Wu X."/>
            <person name="Zerlotini A."/>
            <person name="Oliveira G."/>
            <person name="Hofmann A."/>
            <person name="Zhang G."/>
            <person name="Fang X."/>
            <person name="Kang Y."/>
            <person name="Campbell B.E."/>
            <person name="Loukas A."/>
            <person name="Ranganathan S."/>
            <person name="Rollinson D."/>
            <person name="Rinaldi G."/>
            <person name="Brindley P.J."/>
            <person name="Yang H."/>
            <person name="Wang J."/>
            <person name="Wang J."/>
            <person name="Gasser R.B."/>
        </authorList>
    </citation>
    <scope>NUCLEOTIDE SEQUENCE</scope>
</reference>
<reference evidence="9" key="3">
    <citation type="submission" date="2021-06" db="EMBL/GenBank/DDBJ databases">
        <title>Chromosome-level genome assembly for S. haematobium.</title>
        <authorList>
            <person name="Stroehlein A.J."/>
        </authorList>
    </citation>
    <scope>NUCLEOTIDE SEQUENCE</scope>
</reference>
<evidence type="ECO:0000256" key="5">
    <source>
        <dbReference type="PROSITE-ProRule" id="PRU00108"/>
    </source>
</evidence>
<dbReference type="RefSeq" id="XP_051065060.1">
    <property type="nucleotide sequence ID" value="XM_051219558.1"/>
</dbReference>
<dbReference type="GO" id="GO:0003677">
    <property type="term" value="F:DNA binding"/>
    <property type="evidence" value="ECO:0007669"/>
    <property type="project" value="UniProtKB-UniRule"/>
</dbReference>
<sequence>MSRKRPSFMVHDLLRESEVTLKHWQHEEIFNFPTKKKVLLDDNNDDGDNNVDGDDDGDDDDDDDDDNDDDDDDDISHNMEEIDNFSKLYSNKINFINQQYKSHHSSLFNVYTSNWDNCLFSVKHTIPLDKEDLLNNENEKANHSNSMYLTTSSTSSSSASSSVMTTKFNKTNDHEILFYHDNINKKLMKKSRKARTAFTDYQLTELEQSFDRQKYLAVQDRMELASKLSLSDRQVKTWYQNRRTKWKRQTAVGLELMTEAENFVAIQRLIEQSPFWAYHPTVRYILSNIDLIHKSSSSSSTVTTTTSTITTSTTTKPITVGISLNNHEKNLSFFQNPPPPPLPPLATTTTKTETNELTTTSLDVDNHHQHQYHHHHHHHHYKQHLQSSRIINTLPITTNSLHNDNNINIKSSLLFIPSSDNSTSLHTKSISSEQLEIRKKLINSSKNQSISNQIFDIQQLWSIKSSFNQSINNECSHLPTSLSSSVTSICNSLIEGT</sequence>
<dbReference type="SUPFAM" id="SSF46689">
    <property type="entry name" value="Homeodomain-like"/>
    <property type="match status" value="1"/>
</dbReference>
<dbReference type="SMART" id="SM00389">
    <property type="entry name" value="HOX"/>
    <property type="match status" value="1"/>
</dbReference>
<comment type="caution">
    <text evidence="9">The sequence shown here is derived from an EMBL/GenBank/DDBJ whole genome shotgun (WGS) entry which is preliminary data.</text>
</comment>
<protein>
    <recommendedName>
        <fullName evidence="8">Homeobox domain-containing protein</fullName>
    </recommendedName>
</protein>
<dbReference type="Proteomes" id="UP000471633">
    <property type="component" value="Unassembled WGS sequence"/>
</dbReference>
<gene>
    <name evidence="9" type="ORF">MS3_00011145</name>
</gene>
<evidence type="ECO:0000256" key="1">
    <source>
        <dbReference type="ARBA" id="ARBA00004123"/>
    </source>
</evidence>
<keyword evidence="2 5" id="KW-0238">DNA-binding</keyword>
<organism evidence="9 10">
    <name type="scientific">Schistosoma haematobium</name>
    <name type="common">Blood fluke</name>
    <dbReference type="NCBI Taxonomy" id="6185"/>
    <lineage>
        <taxon>Eukaryota</taxon>
        <taxon>Metazoa</taxon>
        <taxon>Spiralia</taxon>
        <taxon>Lophotrochozoa</taxon>
        <taxon>Platyhelminthes</taxon>
        <taxon>Trematoda</taxon>
        <taxon>Digenea</taxon>
        <taxon>Strigeidida</taxon>
        <taxon>Schistosomatoidea</taxon>
        <taxon>Schistosomatidae</taxon>
        <taxon>Schistosoma</taxon>
    </lineage>
</organism>
<dbReference type="PRINTS" id="PR00024">
    <property type="entry name" value="HOMEOBOX"/>
</dbReference>
<evidence type="ECO:0000313" key="9">
    <source>
        <dbReference type="EMBL" id="KAH9580738.1"/>
    </source>
</evidence>
<dbReference type="InterPro" id="IPR009057">
    <property type="entry name" value="Homeodomain-like_sf"/>
</dbReference>